<organism evidence="1">
    <name type="scientific">viral metagenome</name>
    <dbReference type="NCBI Taxonomy" id="1070528"/>
    <lineage>
        <taxon>unclassified sequences</taxon>
        <taxon>metagenomes</taxon>
        <taxon>organismal metagenomes</taxon>
    </lineage>
</organism>
<dbReference type="EMBL" id="MT143687">
    <property type="protein sequence ID" value="QJB00270.1"/>
    <property type="molecule type" value="Genomic_DNA"/>
</dbReference>
<name>A0A6M3M274_9ZZZZ</name>
<accession>A0A6M3M274</accession>
<evidence type="ECO:0000313" key="1">
    <source>
        <dbReference type="EMBL" id="QJB00270.1"/>
    </source>
</evidence>
<reference evidence="1" key="1">
    <citation type="submission" date="2020-03" db="EMBL/GenBank/DDBJ databases">
        <title>The deep terrestrial virosphere.</title>
        <authorList>
            <person name="Holmfeldt K."/>
            <person name="Nilsson E."/>
            <person name="Simone D."/>
            <person name="Lopez-Fernandez M."/>
            <person name="Wu X."/>
            <person name="de Brujin I."/>
            <person name="Lundin D."/>
            <person name="Andersson A."/>
            <person name="Bertilsson S."/>
            <person name="Dopson M."/>
        </authorList>
    </citation>
    <scope>NUCLEOTIDE SEQUENCE</scope>
    <source>
        <strain evidence="1">MM171A00646</strain>
    </source>
</reference>
<proteinExistence type="predicted"/>
<gene>
    <name evidence="1" type="ORF">MM171A00646_0007</name>
</gene>
<dbReference type="AlphaFoldDB" id="A0A6M3M274"/>
<sequence length="179" mass="20348">MTEPQGLFKMKFIKNPDGSLMKGSPGNYEHGKIYEMPFRFSRRAYWELLEKRPELVAPELVEGDDVFEDVVFVPDDSASVELMPSITLSNEGNFDPNTPATLTPYGTYSPSTDSMRDYEPEQVKEEELEVEELTVTIEPVKKPDRDALIKILDDAGVEIKPRTRTTTLQKMVDKLVAEE</sequence>
<protein>
    <submittedName>
        <fullName evidence="1">Uncharacterized protein</fullName>
    </submittedName>
</protein>